<dbReference type="GeneID" id="1477504"/>
<proteinExistence type="predicted"/>
<reference evidence="1" key="1">
    <citation type="journal article" date="2020" name="bioRxiv">
        <title>A rank-normalized archaeal taxonomy based on genome phylogeny resolves widespread incomplete and uneven classifications.</title>
        <authorList>
            <person name="Rinke C."/>
            <person name="Chuvochina M."/>
            <person name="Mussig A.J."/>
            <person name="Chaumeil P.-A."/>
            <person name="Waite D.W."/>
            <person name="Whitman W.B."/>
            <person name="Parks D.H."/>
            <person name="Hugenholtz P."/>
        </authorList>
    </citation>
    <scope>NUCLEOTIDE SEQUENCE</scope>
    <source>
        <strain evidence="1">UBA8853</strain>
    </source>
</reference>
<sequence>MSKSEAMAHLSVMEATYNVKIKNKEEAAEAIAEKAMEFGVEPIHICTALNTWLARMMSEGEIEEGDEIEIPRELIEGIEVKG</sequence>
<dbReference type="EMBL" id="DUJS01000004">
    <property type="protein sequence ID" value="HII70657.1"/>
    <property type="molecule type" value="Genomic_DNA"/>
</dbReference>
<organism evidence="1 2">
    <name type="scientific">Methanopyrus kandleri</name>
    <dbReference type="NCBI Taxonomy" id="2320"/>
    <lineage>
        <taxon>Archaea</taxon>
        <taxon>Methanobacteriati</taxon>
        <taxon>Methanobacteriota</taxon>
        <taxon>Methanomada group</taxon>
        <taxon>Methanopyri</taxon>
        <taxon>Methanopyrales</taxon>
        <taxon>Methanopyraceae</taxon>
        <taxon>Methanopyrus</taxon>
    </lineage>
</organism>
<gene>
    <name evidence="1" type="ORF">HA336_05430</name>
</gene>
<evidence type="ECO:0000313" key="1">
    <source>
        <dbReference type="EMBL" id="HII70657.1"/>
    </source>
</evidence>
<protein>
    <submittedName>
        <fullName evidence="1">Uncharacterized protein</fullName>
    </submittedName>
</protein>
<dbReference type="Proteomes" id="UP000619545">
    <property type="component" value="Unassembled WGS sequence"/>
</dbReference>
<dbReference type="AlphaFoldDB" id="A0A832WMV9"/>
<accession>A0A832WMV9</accession>
<evidence type="ECO:0000313" key="2">
    <source>
        <dbReference type="Proteomes" id="UP000619545"/>
    </source>
</evidence>
<name>A0A832WMV9_9EURY</name>
<comment type="caution">
    <text evidence="1">The sequence shown here is derived from an EMBL/GenBank/DDBJ whole genome shotgun (WGS) entry which is preliminary data.</text>
</comment>
<dbReference type="RefSeq" id="WP_011018573.1">
    <property type="nucleotide sequence ID" value="NZ_DUJS01000004.1"/>
</dbReference>